<evidence type="ECO:0000313" key="3">
    <source>
        <dbReference type="Proteomes" id="UP001492380"/>
    </source>
</evidence>
<comment type="caution">
    <text evidence="2">The sequence shown here is derived from an EMBL/GenBank/DDBJ whole genome shotgun (WGS) entry which is preliminary data.</text>
</comment>
<keyword evidence="3" id="KW-1185">Reference proteome</keyword>
<reference evidence="2 3" key="1">
    <citation type="submission" date="2024-04" db="EMBL/GenBank/DDBJ databases">
        <title>Phyllosticta paracitricarpa is synonymous to the EU quarantine fungus P. citricarpa based on phylogenomic analyses.</title>
        <authorList>
            <consortium name="Lawrence Berkeley National Laboratory"/>
            <person name="Van Ingen-Buijs V.A."/>
            <person name="Van Westerhoven A.C."/>
            <person name="Haridas S."/>
            <person name="Skiadas P."/>
            <person name="Martin F."/>
            <person name="Groenewald J.Z."/>
            <person name="Crous P.W."/>
            <person name="Seidl M.F."/>
        </authorList>
    </citation>
    <scope>NUCLEOTIDE SEQUENCE [LARGE SCALE GENOMIC DNA]</scope>
    <source>
        <strain evidence="2 3">CBS 123374</strain>
    </source>
</reference>
<gene>
    <name evidence="2" type="ORF">HDK90DRAFT_172727</name>
</gene>
<accession>A0ABR1YV71</accession>
<dbReference type="EMBL" id="JBBWRZ010000003">
    <property type="protein sequence ID" value="KAK8240100.1"/>
    <property type="molecule type" value="Genomic_DNA"/>
</dbReference>
<protein>
    <submittedName>
        <fullName evidence="2">Uncharacterized protein</fullName>
    </submittedName>
</protein>
<feature type="region of interest" description="Disordered" evidence="1">
    <location>
        <begin position="115"/>
        <end position="139"/>
    </location>
</feature>
<feature type="compositionally biased region" description="Gly residues" evidence="1">
    <location>
        <begin position="129"/>
        <end position="138"/>
    </location>
</feature>
<feature type="region of interest" description="Disordered" evidence="1">
    <location>
        <begin position="181"/>
        <end position="215"/>
    </location>
</feature>
<dbReference type="Proteomes" id="UP001492380">
    <property type="component" value="Unassembled WGS sequence"/>
</dbReference>
<organism evidence="2 3">
    <name type="scientific">Phyllosticta capitalensis</name>
    <dbReference type="NCBI Taxonomy" id="121624"/>
    <lineage>
        <taxon>Eukaryota</taxon>
        <taxon>Fungi</taxon>
        <taxon>Dikarya</taxon>
        <taxon>Ascomycota</taxon>
        <taxon>Pezizomycotina</taxon>
        <taxon>Dothideomycetes</taxon>
        <taxon>Dothideomycetes incertae sedis</taxon>
        <taxon>Botryosphaeriales</taxon>
        <taxon>Phyllostictaceae</taxon>
        <taxon>Phyllosticta</taxon>
    </lineage>
</organism>
<evidence type="ECO:0000313" key="2">
    <source>
        <dbReference type="EMBL" id="KAK8240100.1"/>
    </source>
</evidence>
<name>A0ABR1YV71_9PEZI</name>
<evidence type="ECO:0000256" key="1">
    <source>
        <dbReference type="SAM" id="MobiDB-lite"/>
    </source>
</evidence>
<sequence length="215" mass="23105">MMAPGLALAPSQWWPSAPIVGRVAIKRRSFLLIGRSTTPIGGPHEDCEHGDCECGFLTDRALQGRAASAIGEGDRAGSVSFCLWFSFSPRCHRGCRSRSTHPAVAFASSRARPPPSTISICSHKQQRGWGLGREGSSGGSVVEMDSFGKSGGSWSQEASRRIRTQGSRDEWRCCHVGCRGRRRSAEPGRGWPRSESVPNDPSPGEEATACAYNGC</sequence>
<proteinExistence type="predicted"/>